<dbReference type="InterPro" id="IPR003661">
    <property type="entry name" value="HisK_dim/P_dom"/>
</dbReference>
<keyword evidence="5" id="KW-0808">Transferase</keyword>
<reference evidence="6" key="2">
    <citation type="journal article" date="2017" name="Plant Physiol. Biochem.">
        <title>Differential oxidative and antioxidative response of duckweed Lemna minor toward plant growth promoting/inhibiting bacteria.</title>
        <authorList>
            <person name="Ishizawa H."/>
            <person name="Kuroda M."/>
            <person name="Morikawa M."/>
            <person name="Ike M."/>
        </authorList>
    </citation>
    <scope>NUCLEOTIDE SEQUENCE [LARGE SCALE GENOMIC DNA]</scope>
    <source>
        <strain evidence="6">M6</strain>
    </source>
</reference>
<dbReference type="Proteomes" id="UP000278756">
    <property type="component" value="Chromosome 1"/>
</dbReference>
<protein>
    <recommendedName>
        <fullName evidence="2">histidine kinase</fullName>
        <ecNumber evidence="2">2.7.13.3</ecNumber>
    </recommendedName>
</protein>
<dbReference type="AlphaFoldDB" id="A0A3G9G2H0"/>
<keyword evidence="3" id="KW-0597">Phosphoprotein</keyword>
<dbReference type="InterPro" id="IPR003594">
    <property type="entry name" value="HATPase_dom"/>
</dbReference>
<evidence type="ECO:0000256" key="1">
    <source>
        <dbReference type="ARBA" id="ARBA00000085"/>
    </source>
</evidence>
<evidence type="ECO:0000313" key="6">
    <source>
        <dbReference type="Proteomes" id="UP000278756"/>
    </source>
</evidence>
<dbReference type="GO" id="GO:0000155">
    <property type="term" value="F:phosphorelay sensor kinase activity"/>
    <property type="evidence" value="ECO:0007669"/>
    <property type="project" value="InterPro"/>
</dbReference>
<evidence type="ECO:0000256" key="2">
    <source>
        <dbReference type="ARBA" id="ARBA00012438"/>
    </source>
</evidence>
<dbReference type="InterPro" id="IPR036097">
    <property type="entry name" value="HisK_dim/P_sf"/>
</dbReference>
<dbReference type="SMART" id="SM00387">
    <property type="entry name" value="HATPase_c"/>
    <property type="match status" value="1"/>
</dbReference>
<dbReference type="InterPro" id="IPR036890">
    <property type="entry name" value="HATPase_C_sf"/>
</dbReference>
<dbReference type="EC" id="2.7.13.3" evidence="2"/>
<dbReference type="PANTHER" id="PTHR43547:SF2">
    <property type="entry name" value="HYBRID SIGNAL TRANSDUCTION HISTIDINE KINASE C"/>
    <property type="match status" value="1"/>
</dbReference>
<dbReference type="SUPFAM" id="SSF47384">
    <property type="entry name" value="Homodimeric domain of signal transducing histidine kinase"/>
    <property type="match status" value="1"/>
</dbReference>
<dbReference type="EMBL" id="AP018827">
    <property type="protein sequence ID" value="BBF81522.1"/>
    <property type="molecule type" value="Genomic_DNA"/>
</dbReference>
<accession>A0A3G9G2H0</accession>
<dbReference type="Pfam" id="PF02518">
    <property type="entry name" value="HATPase_c"/>
    <property type="match status" value="1"/>
</dbReference>
<dbReference type="Pfam" id="PF00512">
    <property type="entry name" value="HisKA"/>
    <property type="match status" value="1"/>
</dbReference>
<organism evidence="5 6">
    <name type="scientific">Asticcacaulis excentricus</name>
    <dbReference type="NCBI Taxonomy" id="78587"/>
    <lineage>
        <taxon>Bacteria</taxon>
        <taxon>Pseudomonadati</taxon>
        <taxon>Pseudomonadota</taxon>
        <taxon>Alphaproteobacteria</taxon>
        <taxon>Caulobacterales</taxon>
        <taxon>Caulobacteraceae</taxon>
        <taxon>Asticcacaulis</taxon>
    </lineage>
</organism>
<dbReference type="OrthoDB" id="9801651at2"/>
<dbReference type="InterPro" id="IPR005467">
    <property type="entry name" value="His_kinase_dom"/>
</dbReference>
<dbReference type="RefSeq" id="WP_126422680.1">
    <property type="nucleotide sequence ID" value="NZ_AP018827.1"/>
</dbReference>
<evidence type="ECO:0000313" key="5">
    <source>
        <dbReference type="EMBL" id="BBF81522.1"/>
    </source>
</evidence>
<dbReference type="CDD" id="cd00082">
    <property type="entry name" value="HisKA"/>
    <property type="match status" value="1"/>
</dbReference>
<dbReference type="PROSITE" id="PS50109">
    <property type="entry name" value="HIS_KIN"/>
    <property type="match status" value="1"/>
</dbReference>
<sequence>MDKQPAALTPSACPPPESDFGKRAFMRMVSHELRTPLNSIIGFAEVLTHELYGPLGAPQYTEYAGIIRDSGKKLLSLFNDVLELVRLESEPNLLRPEIETLPPHIHDAARRHAACARARGVNILPGLTDAELSARFDPRGLGLCLDHLIGNAIDFTPEGRDVEITARPDGEFVDIAVFNPGKAPDPADIPRLMRPFEQGASDYNRSREGAGLGWSIVKLASEAMGGGFSVQSDPRNGLKATVRLKRR</sequence>
<name>A0A3G9G2H0_9CAUL</name>
<feature type="domain" description="Histidine kinase" evidence="4">
    <location>
        <begin position="28"/>
        <end position="247"/>
    </location>
</feature>
<evidence type="ECO:0000256" key="3">
    <source>
        <dbReference type="ARBA" id="ARBA00022553"/>
    </source>
</evidence>
<reference evidence="6" key="1">
    <citation type="journal article" date="2017" name="Biotechnol. Biofuels">
        <title>Evaluation of environmental bacterial communities as a factor affecting the growth of duckweed Lemna minor.</title>
        <authorList>
            <person name="Ishizawa H."/>
            <person name="Kuroda M."/>
            <person name="Morikawa M."/>
            <person name="Ike M."/>
        </authorList>
    </citation>
    <scope>NUCLEOTIDE SEQUENCE [LARGE SCALE GENOMIC DNA]</scope>
    <source>
        <strain evidence="6">M6</strain>
    </source>
</reference>
<comment type="catalytic activity">
    <reaction evidence="1">
        <text>ATP + protein L-histidine = ADP + protein N-phospho-L-histidine.</text>
        <dbReference type="EC" id="2.7.13.3"/>
    </reaction>
</comment>
<dbReference type="Gene3D" id="3.30.565.10">
    <property type="entry name" value="Histidine kinase-like ATPase, C-terminal domain"/>
    <property type="match status" value="1"/>
</dbReference>
<dbReference type="Gene3D" id="1.10.287.130">
    <property type="match status" value="1"/>
</dbReference>
<dbReference type="PANTHER" id="PTHR43547">
    <property type="entry name" value="TWO-COMPONENT HISTIDINE KINASE"/>
    <property type="match status" value="1"/>
</dbReference>
<dbReference type="SMART" id="SM00388">
    <property type="entry name" value="HisKA"/>
    <property type="match status" value="1"/>
</dbReference>
<gene>
    <name evidence="5" type="ORF">EM6_2123</name>
</gene>
<proteinExistence type="predicted"/>
<evidence type="ECO:0000259" key="4">
    <source>
        <dbReference type="PROSITE" id="PS50109"/>
    </source>
</evidence>
<dbReference type="SUPFAM" id="SSF55874">
    <property type="entry name" value="ATPase domain of HSP90 chaperone/DNA topoisomerase II/histidine kinase"/>
    <property type="match status" value="1"/>
</dbReference>